<feature type="domain" description="GAG-pre-integrase" evidence="3">
    <location>
        <begin position="530"/>
        <end position="600"/>
    </location>
</feature>
<dbReference type="Pfam" id="PF22936">
    <property type="entry name" value="Pol_BBD"/>
    <property type="match status" value="1"/>
</dbReference>
<feature type="region of interest" description="Disordered" evidence="2">
    <location>
        <begin position="1081"/>
        <end position="1184"/>
    </location>
</feature>
<evidence type="ECO:0000256" key="1">
    <source>
        <dbReference type="ARBA" id="ARBA00022670"/>
    </source>
</evidence>
<organism evidence="6">
    <name type="scientific">Tanacetum cinerariifolium</name>
    <name type="common">Dalmatian daisy</name>
    <name type="synonym">Chrysanthemum cinerariifolium</name>
    <dbReference type="NCBI Taxonomy" id="118510"/>
    <lineage>
        <taxon>Eukaryota</taxon>
        <taxon>Viridiplantae</taxon>
        <taxon>Streptophyta</taxon>
        <taxon>Embryophyta</taxon>
        <taxon>Tracheophyta</taxon>
        <taxon>Spermatophyta</taxon>
        <taxon>Magnoliopsida</taxon>
        <taxon>eudicotyledons</taxon>
        <taxon>Gunneridae</taxon>
        <taxon>Pentapetalae</taxon>
        <taxon>asterids</taxon>
        <taxon>campanulids</taxon>
        <taxon>Asterales</taxon>
        <taxon>Asteraceae</taxon>
        <taxon>Asteroideae</taxon>
        <taxon>Anthemideae</taxon>
        <taxon>Anthemidinae</taxon>
        <taxon>Tanacetum</taxon>
    </lineage>
</organism>
<dbReference type="Gene3D" id="3.30.420.10">
    <property type="entry name" value="Ribonuclease H-like superfamily/Ribonuclease H"/>
    <property type="match status" value="1"/>
</dbReference>
<feature type="region of interest" description="Disordered" evidence="2">
    <location>
        <begin position="354"/>
        <end position="409"/>
    </location>
</feature>
<feature type="compositionally biased region" description="Low complexity" evidence="2">
    <location>
        <begin position="94"/>
        <end position="113"/>
    </location>
</feature>
<feature type="domain" description="Retroviral polymerase SH3-like" evidence="5">
    <location>
        <begin position="655"/>
        <end position="701"/>
    </location>
</feature>
<evidence type="ECO:0000259" key="5">
    <source>
        <dbReference type="Pfam" id="PF25597"/>
    </source>
</evidence>
<feature type="compositionally biased region" description="Basic and acidic residues" evidence="2">
    <location>
        <begin position="1081"/>
        <end position="1099"/>
    </location>
</feature>
<proteinExistence type="predicted"/>
<dbReference type="InterPro" id="IPR036397">
    <property type="entry name" value="RNaseH_sf"/>
</dbReference>
<dbReference type="EMBL" id="BKCJ010010008">
    <property type="protein sequence ID" value="GEU89651.1"/>
    <property type="molecule type" value="Genomic_DNA"/>
</dbReference>
<evidence type="ECO:0000256" key="2">
    <source>
        <dbReference type="SAM" id="MobiDB-lite"/>
    </source>
</evidence>
<dbReference type="InterPro" id="IPR054722">
    <property type="entry name" value="PolX-like_BBD"/>
</dbReference>
<sequence>MLDMTDFALWKQRIRLYCRGKENWVNIMKSIDEGPFRMGTFRETLADKNEGLPKDIYTLINHYTDEKDIWDNVKMLLEDGRVVVQNVQGRKNKGQGNNARGTGAAGNGRVQNRVGNVNPGQARQIKCYNCNDEEQLLFIAGGQENVVDEDVDEPPIQDLVLNVDNVFQADECDAFDSDVDEAPTAQTMFMANLSSAYPVYDEVGLSYDLDILSEVHDHDNYQDAICEHHEVHEMHDDVQPNCLVDSDAEYTSEANMIPCDQKYDAIEQKNLLIANDNLIANCLSKEVFYIATNSELTELLEYVIDTCLKDFNKRDKKQATTPFNRKKQVTFEDQCKTSNNNTQKHVEQLNIQKTNVPGIPSTRVSSCTNASGSKPRSNTKKNRISLDKNVNKKKVEEHPRTNKSSLTKASRVDSSISCKRTVVQIVLWYLDSGYLKHITRNHSRLKNFVKKFIETVRIENDHFGSIMGYEDYVIGDNMISRVYYVERLGHNLFSVGKFCDSDHEVAFRKHSCYVRDTNGVELIKGSRGSNLYTISVKDMIKSSPIYLLSKASKNKSWLWHRRLNHLNFGTINDLAKKYLVRGLPRLKFEKDHLCSACQLRNSKKHSHKPKAKNTIMEVLHTLHMDLCRPMRVQRINRKKYILVIVDDYSRFTWINENLRKLQPTADIGIFVGYAPRRKGYRIYNKRTRRIMETIHVQFDDLSEPIDYVQLEPPRVKRPISPATAVQVPVISAATPSSTTIDQDAPFPSHSPSSSELQRPISHQGVAARSTIIEDNPFVTADNDPFVNVFAQEPSSEASLIWDISSAESIHGLWYPKDTAMALTAYADADHAGCQDTRRNNMANENVPTPTLTRSDDQILPFAAWISMDILQNTNFFRAFTASTSAPTIYLQQFWDSFMFEAKTGAHRFQLDEDWFRLDANLLREALEITLVDQAHQFMPPPSGDAIMDFLNQLGYPGEIHFVSIMAVNNLYQPWRAILSMINQCLTGKTSGFDRPRYPVLQILWANHLLGRHHNIHQRFGSPLNLAEDDLSLENLKFVSKGKIDEVFRMLIPEELIMHNIRNTPYYNAYLEMVAKHERKITAEKEGGKKKTAPKADKLMKPASAKQAKPATAKQPKPKPVKEKSTKPTSLQKVDKGKVTKAQTVKSSLQLIDEPDEEQDQPEPVPEPQGADAETGTDTDKVISESDTKILNIGEEQEEDVDNKVYLEEQTVKLDEGQAGSDPDPGKIHVALAGPNPKPMHDDFVATVYPKVHESLKFSADKQVILEDPLSSSETLSFMKILDSKLAARVTALEKKFSDFEQKSQTLDTATQNLGSRVFTLELWDLPYKYNQTVNEVVKEADQNSLQLHSPQPGKRLTLEKLLPEDTDTAHLSKIKTRPDWLKPVPEEDRPETPKPDWIIPSTDLPEAENNWADALAKSYKDPEENKLLSKIRDMGIKWFCKRIGKKKIEECHRLLTDQVDLVNPEGYRLVPDMSKPLPLGGLPDFGLEELVPSLWIESKRDYNISAAYGITHWWFKRNEFYITRHSAPSNRRAVKSHMRILSVISIKTFERYGYAFLREIVIHRADYNEYKISEDDFKNLHPNDFKDMYLLHLQSKLNHLSRSNKVHFYNAINLWIRNIVIRQRVGDLKHGIKSYQTKLNLTEPIWDALNFLFKECAQVSDGTLTRVLHKLDHMVKDFRLYQYNPDMKNRIWYEDDKKKSEEFMEVIERRLKIQRIFQSLESFVGGRFRDVDYMTLNYSE</sequence>
<feature type="region of interest" description="Disordered" evidence="2">
    <location>
        <begin position="1380"/>
        <end position="1403"/>
    </location>
</feature>
<dbReference type="InterPro" id="IPR057670">
    <property type="entry name" value="SH3_retrovirus"/>
</dbReference>
<dbReference type="PANTHER" id="PTHR42648">
    <property type="entry name" value="TRANSPOSASE, PUTATIVE-RELATED"/>
    <property type="match status" value="1"/>
</dbReference>
<dbReference type="Pfam" id="PF25597">
    <property type="entry name" value="SH3_retrovirus"/>
    <property type="match status" value="1"/>
</dbReference>
<evidence type="ECO:0000313" key="6">
    <source>
        <dbReference type="EMBL" id="GEU89651.1"/>
    </source>
</evidence>
<comment type="caution">
    <text evidence="6">The sequence shown here is derived from an EMBL/GenBank/DDBJ whole genome shotgun (WGS) entry which is preliminary data.</text>
</comment>
<dbReference type="GO" id="GO:0008233">
    <property type="term" value="F:peptidase activity"/>
    <property type="evidence" value="ECO:0007669"/>
    <property type="project" value="UniProtKB-KW"/>
</dbReference>
<feature type="compositionally biased region" description="Polar residues" evidence="2">
    <location>
        <begin position="1140"/>
        <end position="1149"/>
    </location>
</feature>
<feature type="compositionally biased region" description="Polar residues" evidence="2">
    <location>
        <begin position="362"/>
        <end position="376"/>
    </location>
</feature>
<feature type="region of interest" description="Disordered" evidence="2">
    <location>
        <begin position="91"/>
        <end position="113"/>
    </location>
</feature>
<accession>A0A6L2NTG1</accession>
<evidence type="ECO:0000259" key="3">
    <source>
        <dbReference type="Pfam" id="PF13976"/>
    </source>
</evidence>
<feature type="compositionally biased region" description="Basic and acidic residues" evidence="2">
    <location>
        <begin position="1380"/>
        <end position="1394"/>
    </location>
</feature>
<gene>
    <name evidence="6" type="ORF">Tci_061629</name>
</gene>
<feature type="domain" description="Retrovirus-related Pol polyprotein from transposon TNT 1-94-like beta-barrel" evidence="4">
    <location>
        <begin position="428"/>
        <end position="500"/>
    </location>
</feature>
<reference evidence="6" key="1">
    <citation type="journal article" date="2019" name="Sci. Rep.">
        <title>Draft genome of Tanacetum cinerariifolium, the natural source of mosquito coil.</title>
        <authorList>
            <person name="Yamashiro T."/>
            <person name="Shiraishi A."/>
            <person name="Satake H."/>
            <person name="Nakayama K."/>
        </authorList>
    </citation>
    <scope>NUCLEOTIDE SEQUENCE</scope>
</reference>
<feature type="region of interest" description="Disordered" evidence="2">
    <location>
        <begin position="736"/>
        <end position="761"/>
    </location>
</feature>
<keyword evidence="1" id="KW-0645">Protease</keyword>
<dbReference type="Pfam" id="PF13976">
    <property type="entry name" value="gag_pre-integrs"/>
    <property type="match status" value="1"/>
</dbReference>
<dbReference type="InterPro" id="IPR025724">
    <property type="entry name" value="GAG-pre-integrase_dom"/>
</dbReference>
<evidence type="ECO:0000259" key="4">
    <source>
        <dbReference type="Pfam" id="PF22936"/>
    </source>
</evidence>
<name>A0A6L2NTG1_TANCI</name>
<dbReference type="GO" id="GO:0006508">
    <property type="term" value="P:proteolysis"/>
    <property type="evidence" value="ECO:0007669"/>
    <property type="project" value="UniProtKB-KW"/>
</dbReference>
<feature type="compositionally biased region" description="Low complexity" evidence="2">
    <location>
        <begin position="1100"/>
        <end position="1114"/>
    </location>
</feature>
<dbReference type="PANTHER" id="PTHR42648:SF18">
    <property type="entry name" value="RETROTRANSPOSON, UNCLASSIFIED-LIKE PROTEIN"/>
    <property type="match status" value="1"/>
</dbReference>
<dbReference type="InterPro" id="IPR039537">
    <property type="entry name" value="Retrotran_Ty1/copia-like"/>
</dbReference>
<protein>
    <submittedName>
        <fullName evidence="6">Integrase, catalytic region, zinc finger, CCHC-type, peptidase aspartic, catalytic</fullName>
    </submittedName>
</protein>
<feature type="compositionally biased region" description="Basic and acidic residues" evidence="2">
    <location>
        <begin position="384"/>
        <end position="400"/>
    </location>
</feature>
<keyword evidence="1" id="KW-0378">Hydrolase</keyword>
<dbReference type="GO" id="GO:0003676">
    <property type="term" value="F:nucleic acid binding"/>
    <property type="evidence" value="ECO:0007669"/>
    <property type="project" value="InterPro"/>
</dbReference>